<sequence length="220" mass="24300">MASQKKAFFLTPTWEYNPTGPVQLGNIILSPTNPAEALNGPHRVAPIPESLFPVTTKTGVTCTGVSHQSSVGETYAFDMIETMEFIPTPEYLAQNMAAPAVVKFLERSRFRKYLHMITGLKVVRGAKIKSAASRASGVDFKVRVDMSGTGVPVNLGPEIATERKYRVRGSFESISDFVFAFRLRRIVVHRSGEITHAEYTKGASMMPMDPAIRTHVCHLK</sequence>
<name>A0A5N6JGZ9_9EURO</name>
<proteinExistence type="predicted"/>
<keyword evidence="2" id="KW-1185">Reference proteome</keyword>
<accession>A0A5N6JGZ9</accession>
<protein>
    <submittedName>
        <fullName evidence="1">Uncharacterized protein</fullName>
    </submittedName>
</protein>
<dbReference type="EMBL" id="ML732769">
    <property type="protein sequence ID" value="KAB8278136.1"/>
    <property type="molecule type" value="Genomic_DNA"/>
</dbReference>
<reference evidence="1 2" key="1">
    <citation type="submission" date="2019-04" db="EMBL/GenBank/DDBJ databases">
        <title>Fungal friends and foes A comparative genomics study of 23 Aspergillus species from section Flavi.</title>
        <authorList>
            <consortium name="DOE Joint Genome Institute"/>
            <person name="Kjaerbolling I."/>
            <person name="Vesth T.C."/>
            <person name="Frisvad J.C."/>
            <person name="Nybo J.L."/>
            <person name="Theobald S."/>
            <person name="Kildgaard S."/>
            <person name="Petersen T.I."/>
            <person name="Kuo A."/>
            <person name="Sato A."/>
            <person name="Lyhne E.K."/>
            <person name="Kogle M.E."/>
            <person name="Wiebenga A."/>
            <person name="Kun R.S."/>
            <person name="Lubbers R.J."/>
            <person name="Makela M.R."/>
            <person name="Barry K."/>
            <person name="Chovatia M."/>
            <person name="Clum A."/>
            <person name="Daum C."/>
            <person name="Haridas S."/>
            <person name="He G."/>
            <person name="LaButti K."/>
            <person name="Lipzen A."/>
            <person name="Mondo S."/>
            <person name="Pangilinan J."/>
            <person name="Riley R."/>
            <person name="Salamov A."/>
            <person name="Simmons B.A."/>
            <person name="Magnuson J.K."/>
            <person name="Henrissat B."/>
            <person name="Mortensen U.H."/>
            <person name="Larsen T.O."/>
            <person name="De vries R.P."/>
            <person name="Grigoriev I.V."/>
            <person name="Machida M."/>
            <person name="Baker S.E."/>
            <person name="Andersen M.R."/>
        </authorList>
    </citation>
    <scope>NUCLEOTIDE SEQUENCE [LARGE SCALE GENOMIC DNA]</scope>
    <source>
        <strain evidence="1 2">CBS 117635</strain>
    </source>
</reference>
<evidence type="ECO:0000313" key="2">
    <source>
        <dbReference type="Proteomes" id="UP000326289"/>
    </source>
</evidence>
<gene>
    <name evidence="1" type="ORF">BDV30DRAFT_234084</name>
</gene>
<evidence type="ECO:0000313" key="1">
    <source>
        <dbReference type="EMBL" id="KAB8278136.1"/>
    </source>
</evidence>
<dbReference type="AlphaFoldDB" id="A0A5N6JGZ9"/>
<organism evidence="1 2">
    <name type="scientific">Aspergillus minisclerotigenes</name>
    <dbReference type="NCBI Taxonomy" id="656917"/>
    <lineage>
        <taxon>Eukaryota</taxon>
        <taxon>Fungi</taxon>
        <taxon>Dikarya</taxon>
        <taxon>Ascomycota</taxon>
        <taxon>Pezizomycotina</taxon>
        <taxon>Eurotiomycetes</taxon>
        <taxon>Eurotiomycetidae</taxon>
        <taxon>Eurotiales</taxon>
        <taxon>Aspergillaceae</taxon>
        <taxon>Aspergillus</taxon>
        <taxon>Aspergillus subgen. Circumdati</taxon>
    </lineage>
</organism>
<dbReference type="Proteomes" id="UP000326289">
    <property type="component" value="Unassembled WGS sequence"/>
</dbReference>